<feature type="transmembrane region" description="Helical" evidence="1">
    <location>
        <begin position="12"/>
        <end position="30"/>
    </location>
</feature>
<name>A0A1U7VP07_NICSY</name>
<dbReference type="STRING" id="4096.A0A1U7VP07"/>
<dbReference type="AlphaFoldDB" id="A0A1U7VP07"/>
<keyword evidence="1" id="KW-1133">Transmembrane helix</keyword>
<sequence>MHFHLIYSSDSLFVVIVACSRALVTLTVWINSTMGERLTINMITPNAEEWTRKIQVIDKSRPKDNKEKTKKYQLMTLQDEEENQVQTIMFNADITHFEDLFDPFHTYLVSVAQVKESSYLYANPLNKFIWIIDRSTIVEPIEKATPPEDPLPRQRG</sequence>
<dbReference type="RefSeq" id="XP_009764084.1">
    <property type="nucleotide sequence ID" value="XM_009765782.1"/>
</dbReference>
<proteinExistence type="predicted"/>
<keyword evidence="1" id="KW-0472">Membrane</keyword>
<accession>A0A1U7VP07</accession>
<evidence type="ECO:0000256" key="1">
    <source>
        <dbReference type="SAM" id="Phobius"/>
    </source>
</evidence>
<dbReference type="Proteomes" id="UP000189701">
    <property type="component" value="Unplaced"/>
</dbReference>
<keyword evidence="2" id="KW-1185">Reference proteome</keyword>
<evidence type="ECO:0000313" key="2">
    <source>
        <dbReference type="Proteomes" id="UP000189701"/>
    </source>
</evidence>
<dbReference type="Gene3D" id="2.40.50.140">
    <property type="entry name" value="Nucleic acid-binding proteins"/>
    <property type="match status" value="1"/>
</dbReference>
<organism evidence="2 3">
    <name type="scientific">Nicotiana sylvestris</name>
    <name type="common">Wood tobacco</name>
    <name type="synonym">South American tobacco</name>
    <dbReference type="NCBI Taxonomy" id="4096"/>
    <lineage>
        <taxon>Eukaryota</taxon>
        <taxon>Viridiplantae</taxon>
        <taxon>Streptophyta</taxon>
        <taxon>Embryophyta</taxon>
        <taxon>Tracheophyta</taxon>
        <taxon>Spermatophyta</taxon>
        <taxon>Magnoliopsida</taxon>
        <taxon>eudicotyledons</taxon>
        <taxon>Gunneridae</taxon>
        <taxon>Pentapetalae</taxon>
        <taxon>asterids</taxon>
        <taxon>lamiids</taxon>
        <taxon>Solanales</taxon>
        <taxon>Solanaceae</taxon>
        <taxon>Nicotianoideae</taxon>
        <taxon>Nicotianeae</taxon>
        <taxon>Nicotiana</taxon>
    </lineage>
</organism>
<keyword evidence="1" id="KW-0812">Transmembrane</keyword>
<reference evidence="2" key="1">
    <citation type="journal article" date="2013" name="Genome Biol.">
        <title>Reference genomes and transcriptomes of Nicotiana sylvestris and Nicotiana tomentosiformis.</title>
        <authorList>
            <person name="Sierro N."/>
            <person name="Battey J.N."/>
            <person name="Ouadi S."/>
            <person name="Bovet L."/>
            <person name="Goepfert S."/>
            <person name="Bakaher N."/>
            <person name="Peitsch M.C."/>
            <person name="Ivanov N.V."/>
        </authorList>
    </citation>
    <scope>NUCLEOTIDE SEQUENCE [LARGE SCALE GENOMIC DNA]</scope>
</reference>
<dbReference type="InterPro" id="IPR012340">
    <property type="entry name" value="NA-bd_OB-fold"/>
</dbReference>
<protein>
    <submittedName>
        <fullName evidence="3">Uncharacterized protein LOC104215853</fullName>
    </submittedName>
</protein>
<dbReference type="OrthoDB" id="1298134at2759"/>
<dbReference type="KEGG" id="nsy:104215853"/>
<dbReference type="SUPFAM" id="SSF50249">
    <property type="entry name" value="Nucleic acid-binding proteins"/>
    <property type="match status" value="1"/>
</dbReference>
<reference evidence="3" key="2">
    <citation type="submission" date="2025-08" db="UniProtKB">
        <authorList>
            <consortium name="RefSeq"/>
        </authorList>
    </citation>
    <scope>IDENTIFICATION</scope>
    <source>
        <tissue evidence="3">Leaf</tissue>
    </source>
</reference>
<gene>
    <name evidence="3" type="primary">LOC104215853</name>
</gene>
<dbReference type="GeneID" id="104215853"/>
<evidence type="ECO:0000313" key="3">
    <source>
        <dbReference type="RefSeq" id="XP_009764084.1"/>
    </source>
</evidence>